<keyword evidence="1" id="KW-0472">Membrane</keyword>
<feature type="transmembrane region" description="Helical" evidence="1">
    <location>
        <begin position="31"/>
        <end position="51"/>
    </location>
</feature>
<dbReference type="Proteomes" id="UP000608522">
    <property type="component" value="Unassembled WGS sequence"/>
</dbReference>
<comment type="caution">
    <text evidence="2">The sequence shown here is derived from an EMBL/GenBank/DDBJ whole genome shotgun (WGS) entry which is preliminary data.</text>
</comment>
<sequence>MTDSPPEENTAMLASRHVGLSIHDPGCLRAVTAYMLVIPVCAPIGLALGAVL</sequence>
<dbReference type="RefSeq" id="WP_158711736.1">
    <property type="nucleotide sequence ID" value="NZ_BAAATO010000093.1"/>
</dbReference>
<evidence type="ECO:0000313" key="2">
    <source>
        <dbReference type="EMBL" id="GHI76024.1"/>
    </source>
</evidence>
<dbReference type="EMBL" id="BNED01000005">
    <property type="protein sequence ID" value="GHI76024.1"/>
    <property type="molecule type" value="Genomic_DNA"/>
</dbReference>
<proteinExistence type="predicted"/>
<organism evidence="2 3">
    <name type="scientific">Streptomyces spororaveus</name>
    <dbReference type="NCBI Taxonomy" id="284039"/>
    <lineage>
        <taxon>Bacteria</taxon>
        <taxon>Bacillati</taxon>
        <taxon>Actinomycetota</taxon>
        <taxon>Actinomycetes</taxon>
        <taxon>Kitasatosporales</taxon>
        <taxon>Streptomycetaceae</taxon>
        <taxon>Streptomyces</taxon>
    </lineage>
</organism>
<keyword evidence="3" id="KW-1185">Reference proteome</keyword>
<reference evidence="3" key="1">
    <citation type="submission" date="2023-07" db="EMBL/GenBank/DDBJ databases">
        <title>Whole genome shotgun sequence of Streptomyces spororaveus NBRC 15456.</title>
        <authorList>
            <person name="Komaki H."/>
            <person name="Tamura T."/>
        </authorList>
    </citation>
    <scope>NUCLEOTIDE SEQUENCE [LARGE SCALE GENOMIC DNA]</scope>
    <source>
        <strain evidence="3">NBRC 15456</strain>
    </source>
</reference>
<evidence type="ECO:0000256" key="1">
    <source>
        <dbReference type="SAM" id="Phobius"/>
    </source>
</evidence>
<accession>A0ABQ3T6K3</accession>
<name>A0ABQ3T6K3_9ACTN</name>
<evidence type="ECO:0000313" key="3">
    <source>
        <dbReference type="Proteomes" id="UP000608522"/>
    </source>
</evidence>
<protein>
    <submittedName>
        <fullName evidence="2">Uncharacterized protein</fullName>
    </submittedName>
</protein>
<keyword evidence="1" id="KW-0812">Transmembrane</keyword>
<keyword evidence="1" id="KW-1133">Transmembrane helix</keyword>
<gene>
    <name evidence="2" type="ORF">Sspor_15850</name>
</gene>